<dbReference type="EMBL" id="MU006044">
    <property type="protein sequence ID" value="KAF2857424.1"/>
    <property type="molecule type" value="Genomic_DNA"/>
</dbReference>
<keyword evidence="2" id="KW-1185">Reference proteome</keyword>
<accession>A0A6A7BQB3</accession>
<name>A0A6A7BQB3_9PEZI</name>
<gene>
    <name evidence="1" type="ORF">K470DRAFT_172748</name>
</gene>
<dbReference type="Proteomes" id="UP000799421">
    <property type="component" value="Unassembled WGS sequence"/>
</dbReference>
<reference evidence="1" key="1">
    <citation type="journal article" date="2020" name="Stud. Mycol.">
        <title>101 Dothideomycetes genomes: a test case for predicting lifestyles and emergence of pathogens.</title>
        <authorList>
            <person name="Haridas S."/>
            <person name="Albert R."/>
            <person name="Binder M."/>
            <person name="Bloem J."/>
            <person name="Labutti K."/>
            <person name="Salamov A."/>
            <person name="Andreopoulos B."/>
            <person name="Baker S."/>
            <person name="Barry K."/>
            <person name="Bills G."/>
            <person name="Bluhm B."/>
            <person name="Cannon C."/>
            <person name="Castanera R."/>
            <person name="Culley D."/>
            <person name="Daum C."/>
            <person name="Ezra D."/>
            <person name="Gonzalez J."/>
            <person name="Henrissat B."/>
            <person name="Kuo A."/>
            <person name="Liang C."/>
            <person name="Lipzen A."/>
            <person name="Lutzoni F."/>
            <person name="Magnuson J."/>
            <person name="Mondo S."/>
            <person name="Nolan M."/>
            <person name="Ohm R."/>
            <person name="Pangilinan J."/>
            <person name="Park H.-J."/>
            <person name="Ramirez L."/>
            <person name="Alfaro M."/>
            <person name="Sun H."/>
            <person name="Tritt A."/>
            <person name="Yoshinaga Y."/>
            <person name="Zwiers L.-H."/>
            <person name="Turgeon B."/>
            <person name="Goodwin S."/>
            <person name="Spatafora J."/>
            <person name="Crous P."/>
            <person name="Grigoriev I."/>
        </authorList>
    </citation>
    <scope>NUCLEOTIDE SEQUENCE</scope>
    <source>
        <strain evidence="1">CBS 480.64</strain>
    </source>
</reference>
<evidence type="ECO:0000313" key="2">
    <source>
        <dbReference type="Proteomes" id="UP000799421"/>
    </source>
</evidence>
<proteinExistence type="predicted"/>
<dbReference type="AlphaFoldDB" id="A0A6A7BQB3"/>
<protein>
    <submittedName>
        <fullName evidence="1">Uncharacterized protein</fullName>
    </submittedName>
</protein>
<sequence>MTFRDLLSTTTTTKRRWQAAFSDFIEVTDSDSDTQQSHAVSTIWKDLMDEIMYWWIQASPLARMRGTCIASQQHPLHCQLYLDFSFTEVFPQGHVICDMANTPC</sequence>
<evidence type="ECO:0000313" key="1">
    <source>
        <dbReference type="EMBL" id="KAF2857424.1"/>
    </source>
</evidence>
<organism evidence="1 2">
    <name type="scientific">Piedraia hortae CBS 480.64</name>
    <dbReference type="NCBI Taxonomy" id="1314780"/>
    <lineage>
        <taxon>Eukaryota</taxon>
        <taxon>Fungi</taxon>
        <taxon>Dikarya</taxon>
        <taxon>Ascomycota</taxon>
        <taxon>Pezizomycotina</taxon>
        <taxon>Dothideomycetes</taxon>
        <taxon>Dothideomycetidae</taxon>
        <taxon>Capnodiales</taxon>
        <taxon>Piedraiaceae</taxon>
        <taxon>Piedraia</taxon>
    </lineage>
</organism>